<dbReference type="PANTHER" id="PTHR48111">
    <property type="entry name" value="REGULATOR OF RPOS"/>
    <property type="match status" value="1"/>
</dbReference>
<dbReference type="GO" id="GO:0000976">
    <property type="term" value="F:transcription cis-regulatory region binding"/>
    <property type="evidence" value="ECO:0007669"/>
    <property type="project" value="TreeGrafter"/>
</dbReference>
<dbReference type="InterPro" id="IPR011006">
    <property type="entry name" value="CheY-like_superfamily"/>
</dbReference>
<organism evidence="8 9">
    <name type="scientific">Pseudochryseolinea flava</name>
    <dbReference type="NCBI Taxonomy" id="2059302"/>
    <lineage>
        <taxon>Bacteria</taxon>
        <taxon>Pseudomonadati</taxon>
        <taxon>Bacteroidota</taxon>
        <taxon>Cytophagia</taxon>
        <taxon>Cytophagales</taxon>
        <taxon>Fulvivirgaceae</taxon>
        <taxon>Pseudochryseolinea</taxon>
    </lineage>
</organism>
<dbReference type="PROSITE" id="PS50110">
    <property type="entry name" value="RESPONSE_REGULATORY"/>
    <property type="match status" value="1"/>
</dbReference>
<proteinExistence type="predicted"/>
<evidence type="ECO:0000256" key="1">
    <source>
        <dbReference type="ARBA" id="ARBA00022553"/>
    </source>
</evidence>
<dbReference type="GO" id="GO:0032993">
    <property type="term" value="C:protein-DNA complex"/>
    <property type="evidence" value="ECO:0007669"/>
    <property type="project" value="TreeGrafter"/>
</dbReference>
<protein>
    <submittedName>
        <fullName evidence="8">DNA-binding response regulator</fullName>
    </submittedName>
</protein>
<dbReference type="Gene3D" id="6.10.250.690">
    <property type="match status" value="1"/>
</dbReference>
<evidence type="ECO:0000313" key="9">
    <source>
        <dbReference type="Proteomes" id="UP000251889"/>
    </source>
</evidence>
<evidence type="ECO:0000259" key="6">
    <source>
        <dbReference type="PROSITE" id="PS50110"/>
    </source>
</evidence>
<dbReference type="Pfam" id="PF00486">
    <property type="entry name" value="Trans_reg_C"/>
    <property type="match status" value="1"/>
</dbReference>
<dbReference type="CDD" id="cd00383">
    <property type="entry name" value="trans_reg_C"/>
    <property type="match status" value="1"/>
</dbReference>
<dbReference type="SMART" id="SM00862">
    <property type="entry name" value="Trans_reg_C"/>
    <property type="match status" value="1"/>
</dbReference>
<evidence type="ECO:0000256" key="2">
    <source>
        <dbReference type="ARBA" id="ARBA00023012"/>
    </source>
</evidence>
<keyword evidence="1 4" id="KW-0597">Phosphoprotein</keyword>
<evidence type="ECO:0000259" key="7">
    <source>
        <dbReference type="PROSITE" id="PS51755"/>
    </source>
</evidence>
<gene>
    <name evidence="8" type="ORF">DQQ10_16855</name>
</gene>
<accession>A0A364XZ14</accession>
<dbReference type="PANTHER" id="PTHR48111:SF40">
    <property type="entry name" value="PHOSPHATE REGULON TRANSCRIPTIONAL REGULATORY PROTEIN PHOB"/>
    <property type="match status" value="1"/>
</dbReference>
<dbReference type="InterPro" id="IPR001867">
    <property type="entry name" value="OmpR/PhoB-type_DNA-bd"/>
</dbReference>
<evidence type="ECO:0000313" key="8">
    <source>
        <dbReference type="EMBL" id="RAV99723.1"/>
    </source>
</evidence>
<dbReference type="CDD" id="cd17574">
    <property type="entry name" value="REC_OmpR"/>
    <property type="match status" value="1"/>
</dbReference>
<dbReference type="PROSITE" id="PS51755">
    <property type="entry name" value="OMPR_PHOB"/>
    <property type="match status" value="1"/>
</dbReference>
<keyword evidence="3 5" id="KW-0238">DNA-binding</keyword>
<dbReference type="InterPro" id="IPR001789">
    <property type="entry name" value="Sig_transdc_resp-reg_receiver"/>
</dbReference>
<feature type="domain" description="OmpR/PhoB-type" evidence="7">
    <location>
        <begin position="131"/>
        <end position="228"/>
    </location>
</feature>
<dbReference type="GO" id="GO:0005829">
    <property type="term" value="C:cytosol"/>
    <property type="evidence" value="ECO:0007669"/>
    <property type="project" value="TreeGrafter"/>
</dbReference>
<evidence type="ECO:0000256" key="5">
    <source>
        <dbReference type="PROSITE-ProRule" id="PRU01091"/>
    </source>
</evidence>
<feature type="DNA-binding region" description="OmpR/PhoB-type" evidence="5">
    <location>
        <begin position="131"/>
        <end position="228"/>
    </location>
</feature>
<dbReference type="Gene3D" id="1.10.10.10">
    <property type="entry name" value="Winged helix-like DNA-binding domain superfamily/Winged helix DNA-binding domain"/>
    <property type="match status" value="1"/>
</dbReference>
<dbReference type="Proteomes" id="UP000251889">
    <property type="component" value="Unassembled WGS sequence"/>
</dbReference>
<feature type="domain" description="Response regulatory" evidence="6">
    <location>
        <begin position="4"/>
        <end position="118"/>
    </location>
</feature>
<feature type="modified residue" description="4-aspartylphosphate" evidence="4">
    <location>
        <position position="53"/>
    </location>
</feature>
<name>A0A364XZ14_9BACT</name>
<dbReference type="RefSeq" id="WP_112748070.1">
    <property type="nucleotide sequence ID" value="NZ_QMFY01000009.1"/>
</dbReference>
<dbReference type="InterPro" id="IPR036388">
    <property type="entry name" value="WH-like_DNA-bd_sf"/>
</dbReference>
<comment type="caution">
    <text evidence="8">The sequence shown here is derived from an EMBL/GenBank/DDBJ whole genome shotgun (WGS) entry which is preliminary data.</text>
</comment>
<sequence>MPIRILLAEDDKNMRYMLQDSLQMAGYEVDSFADGLAALTGFLKGTFQLCVLDVMLPGKDGFALAQDIRRRDLEIPIVFLTARIQKEDRIAGFKLGADDYITKPFSVEELLLRIESILKRVYRVNTTADTQFIHRLGKLTCDFGNQQIAFNDTVIQLTNKESKLLKLFCLHRNKIIDRDEIQKAIWEDEGYFVGRSMDVFISRLRKLLRDDPAVSIVNIHGVGYKLEVTDQPTEK</sequence>
<evidence type="ECO:0000256" key="3">
    <source>
        <dbReference type="ARBA" id="ARBA00023125"/>
    </source>
</evidence>
<evidence type="ECO:0000256" key="4">
    <source>
        <dbReference type="PROSITE-ProRule" id="PRU00169"/>
    </source>
</evidence>
<dbReference type="GO" id="GO:0006355">
    <property type="term" value="P:regulation of DNA-templated transcription"/>
    <property type="evidence" value="ECO:0007669"/>
    <property type="project" value="InterPro"/>
</dbReference>
<reference evidence="8 9" key="1">
    <citation type="submission" date="2018-06" db="EMBL/GenBank/DDBJ databases">
        <title>Chryseolinea flavus sp. nov., a member of the phylum Bacteroidetes isolated from soil.</title>
        <authorList>
            <person name="Li Y."/>
            <person name="Wang J."/>
        </authorList>
    </citation>
    <scope>NUCLEOTIDE SEQUENCE [LARGE SCALE GENOMIC DNA]</scope>
    <source>
        <strain evidence="8 9">SDU1-6</strain>
    </source>
</reference>
<dbReference type="GO" id="GO:0000156">
    <property type="term" value="F:phosphorelay response regulator activity"/>
    <property type="evidence" value="ECO:0007669"/>
    <property type="project" value="TreeGrafter"/>
</dbReference>
<dbReference type="SMART" id="SM00448">
    <property type="entry name" value="REC"/>
    <property type="match status" value="1"/>
</dbReference>
<dbReference type="AlphaFoldDB" id="A0A364XZ14"/>
<dbReference type="EMBL" id="QMFY01000009">
    <property type="protein sequence ID" value="RAV99723.1"/>
    <property type="molecule type" value="Genomic_DNA"/>
</dbReference>
<keyword evidence="2" id="KW-0902">Two-component regulatory system</keyword>
<dbReference type="OrthoDB" id="5343479at2"/>
<keyword evidence="9" id="KW-1185">Reference proteome</keyword>
<dbReference type="Gene3D" id="3.40.50.2300">
    <property type="match status" value="1"/>
</dbReference>
<dbReference type="InterPro" id="IPR039420">
    <property type="entry name" value="WalR-like"/>
</dbReference>
<dbReference type="Pfam" id="PF00072">
    <property type="entry name" value="Response_reg"/>
    <property type="match status" value="1"/>
</dbReference>
<dbReference type="SUPFAM" id="SSF52172">
    <property type="entry name" value="CheY-like"/>
    <property type="match status" value="1"/>
</dbReference>